<feature type="compositionally biased region" description="Polar residues" evidence="11">
    <location>
        <begin position="1921"/>
        <end position="1931"/>
    </location>
</feature>
<feature type="compositionally biased region" description="Polar residues" evidence="11">
    <location>
        <begin position="830"/>
        <end position="850"/>
    </location>
</feature>
<dbReference type="Gene3D" id="3.80.10.10">
    <property type="entry name" value="Ribonuclease Inhibitor"/>
    <property type="match status" value="6"/>
</dbReference>
<feature type="transmembrane region" description="Helical" evidence="12">
    <location>
        <begin position="1704"/>
        <end position="1726"/>
    </location>
</feature>
<dbReference type="GeneID" id="100905584"/>
<dbReference type="Proteomes" id="UP000694867">
    <property type="component" value="Unplaced"/>
</dbReference>
<accession>A0AAJ6VZD9</accession>
<name>A0AAJ6VZD9_9ACAR</name>
<keyword evidence="5" id="KW-0732">Signal</keyword>
<feature type="transmembrane region" description="Helical" evidence="12">
    <location>
        <begin position="577"/>
        <end position="599"/>
    </location>
</feature>
<evidence type="ECO:0000256" key="3">
    <source>
        <dbReference type="ARBA" id="ARBA00022614"/>
    </source>
</evidence>
<dbReference type="InterPro" id="IPR001611">
    <property type="entry name" value="Leu-rich_rpt"/>
</dbReference>
<dbReference type="KEGG" id="goe:100905584"/>
<evidence type="ECO:0000259" key="13">
    <source>
        <dbReference type="PROSITE" id="PS50104"/>
    </source>
</evidence>
<dbReference type="SMART" id="SM00013">
    <property type="entry name" value="LRRNT"/>
    <property type="match status" value="2"/>
</dbReference>
<dbReference type="SMART" id="SM00364">
    <property type="entry name" value="LRR_BAC"/>
    <property type="match status" value="10"/>
</dbReference>
<dbReference type="GO" id="GO:0038023">
    <property type="term" value="F:signaling receptor activity"/>
    <property type="evidence" value="ECO:0007669"/>
    <property type="project" value="TreeGrafter"/>
</dbReference>
<dbReference type="PANTHER" id="PTHR24365:SF541">
    <property type="entry name" value="PROTEIN TOLL-RELATED"/>
    <property type="match status" value="1"/>
</dbReference>
<evidence type="ECO:0000256" key="10">
    <source>
        <dbReference type="ARBA" id="ARBA00023180"/>
    </source>
</evidence>
<dbReference type="RefSeq" id="XP_003745335.2">
    <property type="nucleotide sequence ID" value="XM_003745287.2"/>
</dbReference>
<proteinExistence type="inferred from homology"/>
<evidence type="ECO:0000256" key="7">
    <source>
        <dbReference type="ARBA" id="ARBA00022989"/>
    </source>
</evidence>
<feature type="region of interest" description="Disordered" evidence="11">
    <location>
        <begin position="810"/>
        <end position="925"/>
    </location>
</feature>
<evidence type="ECO:0000256" key="1">
    <source>
        <dbReference type="ARBA" id="ARBA00004479"/>
    </source>
</evidence>
<organism evidence="14 15">
    <name type="scientific">Galendromus occidentalis</name>
    <name type="common">western predatory mite</name>
    <dbReference type="NCBI Taxonomy" id="34638"/>
    <lineage>
        <taxon>Eukaryota</taxon>
        <taxon>Metazoa</taxon>
        <taxon>Ecdysozoa</taxon>
        <taxon>Arthropoda</taxon>
        <taxon>Chelicerata</taxon>
        <taxon>Arachnida</taxon>
        <taxon>Acari</taxon>
        <taxon>Parasitiformes</taxon>
        <taxon>Mesostigmata</taxon>
        <taxon>Gamasina</taxon>
        <taxon>Phytoseioidea</taxon>
        <taxon>Phytoseiidae</taxon>
        <taxon>Typhlodrominae</taxon>
        <taxon>Galendromus</taxon>
    </lineage>
</organism>
<dbReference type="InterPro" id="IPR003591">
    <property type="entry name" value="Leu-rich_rpt_typical-subtyp"/>
</dbReference>
<dbReference type="PRINTS" id="PR01537">
    <property type="entry name" value="INTRLKN1R1F"/>
</dbReference>
<feature type="domain" description="TIR" evidence="13">
    <location>
        <begin position="631"/>
        <end position="772"/>
    </location>
</feature>
<keyword evidence="4 12" id="KW-0812">Transmembrane</keyword>
<evidence type="ECO:0000256" key="8">
    <source>
        <dbReference type="ARBA" id="ARBA00023136"/>
    </source>
</evidence>
<keyword evidence="7 12" id="KW-1133">Transmembrane helix</keyword>
<evidence type="ECO:0000256" key="2">
    <source>
        <dbReference type="ARBA" id="ARBA00009634"/>
    </source>
</evidence>
<evidence type="ECO:0000256" key="11">
    <source>
        <dbReference type="SAM" id="MobiDB-lite"/>
    </source>
</evidence>
<keyword evidence="8 12" id="KW-0472">Membrane</keyword>
<reference evidence="15" key="1">
    <citation type="submission" date="2025-08" db="UniProtKB">
        <authorList>
            <consortium name="RefSeq"/>
        </authorList>
    </citation>
    <scope>IDENTIFICATION</scope>
</reference>
<dbReference type="Pfam" id="PF13306">
    <property type="entry name" value="LRR_5"/>
    <property type="match status" value="3"/>
</dbReference>
<evidence type="ECO:0000256" key="4">
    <source>
        <dbReference type="ARBA" id="ARBA00022692"/>
    </source>
</evidence>
<feature type="region of interest" description="Disordered" evidence="11">
    <location>
        <begin position="1905"/>
        <end position="1931"/>
    </location>
</feature>
<keyword evidence="10" id="KW-0325">Glycoprotein</keyword>
<evidence type="ECO:0000313" key="14">
    <source>
        <dbReference type="Proteomes" id="UP000694867"/>
    </source>
</evidence>
<evidence type="ECO:0000256" key="12">
    <source>
        <dbReference type="SAM" id="Phobius"/>
    </source>
</evidence>
<dbReference type="InterPro" id="IPR026906">
    <property type="entry name" value="LRR_5"/>
</dbReference>
<evidence type="ECO:0000256" key="9">
    <source>
        <dbReference type="ARBA" id="ARBA00023170"/>
    </source>
</evidence>
<dbReference type="SMART" id="SM00369">
    <property type="entry name" value="LRR_TYP"/>
    <property type="match status" value="19"/>
</dbReference>
<evidence type="ECO:0000256" key="6">
    <source>
        <dbReference type="ARBA" id="ARBA00022737"/>
    </source>
</evidence>
<comment type="similarity">
    <text evidence="2">Belongs to the Toll-like receptor family.</text>
</comment>
<dbReference type="InterPro" id="IPR000372">
    <property type="entry name" value="LRRNT"/>
</dbReference>
<dbReference type="SUPFAM" id="SSF52058">
    <property type="entry name" value="L domain-like"/>
    <property type="match status" value="4"/>
</dbReference>
<evidence type="ECO:0000313" key="15">
    <source>
        <dbReference type="RefSeq" id="XP_003745335.2"/>
    </source>
</evidence>
<feature type="compositionally biased region" description="Basic and acidic residues" evidence="11">
    <location>
        <begin position="813"/>
        <end position="829"/>
    </location>
</feature>
<dbReference type="SMART" id="SM00082">
    <property type="entry name" value="LRRCT"/>
    <property type="match status" value="3"/>
</dbReference>
<sequence>MNRIQEVTSSMFTGLQSLTKLTLSKNPILNFQAKPFVSLKRLSTLELNAINVTEVGDDIFDGLESLNYLKMEWWFNIRRLPENIFGRTPALVVLMMGEALNLEGLPDGIFAGLPNLNTTSLRSCNLAVLPPKLFAATSKSLKIVDLSNNRLKDLPSELFSENTKVEKLTLAGNQLEKLSDEFKMLYVLRELNLMNNNITKIGEDVFEHQINLQILNLAANKIKEIDAKALYHLKRLESLYLQDNLLESFGSTIPTFSNGSPIREIVLARNRLTSFPRIQYQSLPKLAMMDLDGNLITFFAVPQFMSQSTKVFVRKNRIDFVSVDLAKNFPKIDPKYNTAVGDHEFYLDGNPFKCDCNIYGMVRYIRKEMRREVAEFVNADEYKCAGNDEALLKLRLDMLSCKSTESCPSGCDCSLLAFDSSLHVSCKNMGLTNVPDLPVNVTHLDFDGNLLTKFPEELKTYKKLREIVLDDNNITNVDAVFAGKTPLSLETLSLAGNRLERLRSPARNTTFRISLSRNPWICDCSAVDFKHFIQSNVANIPDFSQIQCGKPFLVNGTKISLINEIRDETFCPPDTSAYRATIIAISIAFLVALVLIALYYKNRQLIIAYVYIHFYNIFICFFNEGDLDEDKKFDAFISYSTNDRDIAMAILRELEKPQGDESGENLFKLCIHERDWLPGYNISWNIVNSVQNSKRTILILSQDFLKSLWFEVEFRTAYVQMMEDRINRLIVVIKDELPPKDTLDSDLRYLLSTKTYLEWGEKWFWEKLKYAMPHNGNLSGPIKNKLKPSELHKVLPMNVILNKNNIPSSETVVRVEESIESAREKRSSPDDSTYGSMSDSLRDSNLQSNRGGVKGNEGHVNRGYEPVSTENIHAISSQPDPQPNEPKPVPRASRKKEAPKPNVGKSTESADQECVAAPGEKKPPPVKADYAGFTLICNMRESITDRISQWERIASDHTEIQSTSEDISSPLDLSDPARYDDINFGPQTYGFVIEYRQFKKIQIMSIDCRTATPNLPFLLRHIRVERVTTVSYSSCEFPGGNLTFREIFDGNRVAVRKLSLLDPVNCTNCLLHRPLFDGFAAEIDEFYVNSQDRSIRMSDDFFEDFRSLRNLQFRGRATALPSSIGKLSQLSRLDISSNCMREVPSNIFTGLTSLTTLSIMSFPAEKFSPRPFARLKKLEQLKLGGMRIEDLADDIFYGLDRLSRLEISDWNLRSLPATVFANTPKLKWIEFAFLPDLKTLPEGLFRSLERLGTILISDCGIEKLPINLLPVTGLQILSITRTHLRDIKAGFFPLGFELQALTLADNELQNVESALKNLRGLIALSLTGNRLTRISANFFDNLFDLMSVDLSYNHISSVDLQAFIRLGDLQGLYLNNNFIRRLEAMEPVFPEFSQLREINLSSNLLTTAPRLQLEILQNLNELNLANNSITSYELPTFMSRRTQVNLEGNKIGLISMKNIAKHFPNQIGTHEYRIADNPIKCTGENFEFLSYIKFANEKRKDRFTDVPSCFCAGSNESVLDVRLEELFIDYQDCPEVCKCYFFPLDGSIKADCGNRGLTEIPRLPSNLTHLAFNDNALVTFPEELSKYRALKVVNLDGNRIRSIEFMLRYAPKGLEMLSLRRNDLRRWQPDREKLLDFNLDLSENPWICDCATKNFKDFLLENFKRIENYREIRCEKPIKVNGEPEFILSKILPRDLCPVEKTTFIILGLASGLVLCTCFTLLALYYKHRNLVVAFTYIHFHKVFVCFFNEEDLDEDKNFDAFLSFSAKDRDVAMEIFQRLELDAADNETIAEPFKLCIHERDFMPGQTITWNILHAVRSSRRTILILSKEFLESTWFKIEFQATHDQMLDDHIDRLIVVIKGQLPPFESLHENLRAVLKTKTYLVWGERWFWKKLLFAMPHKNRRTGRNRAGVPSPALVGSNESVASDTPV</sequence>
<feature type="transmembrane region" description="Helical" evidence="12">
    <location>
        <begin position="606"/>
        <end position="624"/>
    </location>
</feature>
<dbReference type="Pfam" id="PF01582">
    <property type="entry name" value="TIR"/>
    <property type="match status" value="2"/>
</dbReference>
<keyword evidence="6" id="KW-0677">Repeat</keyword>
<dbReference type="InterPro" id="IPR035897">
    <property type="entry name" value="Toll_tir_struct_dom_sf"/>
</dbReference>
<dbReference type="InterPro" id="IPR032675">
    <property type="entry name" value="LRR_dom_sf"/>
</dbReference>
<dbReference type="PANTHER" id="PTHR24365">
    <property type="entry name" value="TOLL-LIKE RECEPTOR"/>
    <property type="match status" value="1"/>
</dbReference>
<feature type="domain" description="TIR" evidence="13">
    <location>
        <begin position="1757"/>
        <end position="1899"/>
    </location>
</feature>
<comment type="subcellular location">
    <subcellularLocation>
        <location evidence="1">Membrane</location>
        <topology evidence="1">Single-pass type I membrane protein</topology>
    </subcellularLocation>
</comment>
<evidence type="ECO:0000256" key="5">
    <source>
        <dbReference type="ARBA" id="ARBA00022729"/>
    </source>
</evidence>
<keyword evidence="14" id="KW-1185">Reference proteome</keyword>
<dbReference type="FunFam" id="3.80.10.10:FF:001164">
    <property type="entry name" value="GH01279p"/>
    <property type="match status" value="1"/>
</dbReference>
<keyword evidence="3" id="KW-0433">Leucine-rich repeat</keyword>
<dbReference type="InterPro" id="IPR000483">
    <property type="entry name" value="Cys-rich_flank_reg_C"/>
</dbReference>
<dbReference type="InterPro" id="IPR000157">
    <property type="entry name" value="TIR_dom"/>
</dbReference>
<dbReference type="GO" id="GO:0007165">
    <property type="term" value="P:signal transduction"/>
    <property type="evidence" value="ECO:0007669"/>
    <property type="project" value="InterPro"/>
</dbReference>
<dbReference type="Gene3D" id="3.40.50.10140">
    <property type="entry name" value="Toll/interleukin-1 receptor homology (TIR) domain"/>
    <property type="match status" value="2"/>
</dbReference>
<feature type="compositionally biased region" description="Pro residues" evidence="11">
    <location>
        <begin position="880"/>
        <end position="889"/>
    </location>
</feature>
<dbReference type="SUPFAM" id="SSF52200">
    <property type="entry name" value="Toll/Interleukin receptor TIR domain"/>
    <property type="match status" value="2"/>
</dbReference>
<dbReference type="Pfam" id="PF13855">
    <property type="entry name" value="LRR_8"/>
    <property type="match status" value="3"/>
</dbReference>
<keyword evidence="9" id="KW-0675">Receptor</keyword>
<dbReference type="GO" id="GO:0005886">
    <property type="term" value="C:plasma membrane"/>
    <property type="evidence" value="ECO:0007669"/>
    <property type="project" value="TreeGrafter"/>
</dbReference>
<dbReference type="PROSITE" id="PS51450">
    <property type="entry name" value="LRR"/>
    <property type="match status" value="4"/>
</dbReference>
<gene>
    <name evidence="15" type="primary">LOC100905584</name>
</gene>
<dbReference type="SMART" id="SM00255">
    <property type="entry name" value="TIR"/>
    <property type="match status" value="2"/>
</dbReference>
<protein>
    <submittedName>
        <fullName evidence="15">Uncharacterized protein LOC100905584</fullName>
    </submittedName>
</protein>
<dbReference type="PROSITE" id="PS50104">
    <property type="entry name" value="TIR"/>
    <property type="match status" value="2"/>
</dbReference>
<feature type="compositionally biased region" description="Polar residues" evidence="11">
    <location>
        <begin position="868"/>
        <end position="879"/>
    </location>
</feature>